<keyword evidence="1" id="KW-0812">Transmembrane</keyword>
<evidence type="ECO:0000313" key="3">
    <source>
        <dbReference type="EMBL" id="SLN40684.1"/>
    </source>
</evidence>
<dbReference type="GO" id="GO:0016020">
    <property type="term" value="C:membrane"/>
    <property type="evidence" value="ECO:0007669"/>
    <property type="project" value="TreeGrafter"/>
</dbReference>
<proteinExistence type="predicted"/>
<dbReference type="PANTHER" id="PTHR23028">
    <property type="entry name" value="ACETYLTRANSFERASE"/>
    <property type="match status" value="1"/>
</dbReference>
<evidence type="ECO:0000259" key="2">
    <source>
        <dbReference type="Pfam" id="PF01757"/>
    </source>
</evidence>
<feature type="transmembrane region" description="Helical" evidence="1">
    <location>
        <begin position="181"/>
        <end position="196"/>
    </location>
</feature>
<feature type="transmembrane region" description="Helical" evidence="1">
    <location>
        <begin position="51"/>
        <end position="68"/>
    </location>
</feature>
<evidence type="ECO:0000313" key="4">
    <source>
        <dbReference type="Proteomes" id="UP000193870"/>
    </source>
</evidence>
<dbReference type="PANTHER" id="PTHR23028:SF53">
    <property type="entry name" value="ACYL_TRANSF_3 DOMAIN-CONTAINING PROTEIN"/>
    <property type="match status" value="1"/>
</dbReference>
<keyword evidence="1" id="KW-1133">Transmembrane helix</keyword>
<dbReference type="Proteomes" id="UP000193870">
    <property type="component" value="Unassembled WGS sequence"/>
</dbReference>
<feature type="transmembrane region" description="Helical" evidence="1">
    <location>
        <begin position="88"/>
        <end position="106"/>
    </location>
</feature>
<keyword evidence="3" id="KW-0012">Acyltransferase</keyword>
<sequence length="337" mass="36039">MTPAEGLARGRDAFTAVRIAAALGVLVSHAWPLALGREAVAPLKELTGQSLGHVCVVIFISISGFFVTRSFDRNRSWQRFVRGRGLRLFPGLAVMLLATLSVGLAFTPEPALFLADAPGYFIRNLTLVELDYDLPGLFEATPYGPVVNGSLWSLFFEAVLYLVVLLAGLGGLFARPRARDVGLVLFAVACVVLPLFVAQLRIVRLCELGLPFAIGAALYFWRDRVQLSWAVGAGLLVLAPLSGPILSLALAYGAILVGFRAPAVRLPDYSYGIYIYAFPLQQAATAMGAETPLSNIALSLPPTILCAAVSWHLVERPALRLKKGRSVAPAVEVGGSP</sequence>
<dbReference type="OrthoDB" id="9767863at2"/>
<feature type="transmembrane region" description="Helical" evidence="1">
    <location>
        <begin position="12"/>
        <end position="31"/>
    </location>
</feature>
<dbReference type="EMBL" id="FWFV01000004">
    <property type="protein sequence ID" value="SLN40684.1"/>
    <property type="molecule type" value="Genomic_DNA"/>
</dbReference>
<keyword evidence="3" id="KW-0808">Transferase</keyword>
<feature type="transmembrane region" description="Helical" evidence="1">
    <location>
        <begin position="151"/>
        <end position="174"/>
    </location>
</feature>
<dbReference type="STRING" id="315423.SAMN04488020_104113"/>
<protein>
    <submittedName>
        <fullName evidence="3">Acyltransferase family protein</fullName>
    </submittedName>
</protein>
<dbReference type="InterPro" id="IPR002656">
    <property type="entry name" value="Acyl_transf_3_dom"/>
</dbReference>
<dbReference type="GO" id="GO:0000271">
    <property type="term" value="P:polysaccharide biosynthetic process"/>
    <property type="evidence" value="ECO:0007669"/>
    <property type="project" value="TreeGrafter"/>
</dbReference>
<dbReference type="GO" id="GO:0016747">
    <property type="term" value="F:acyltransferase activity, transferring groups other than amino-acyl groups"/>
    <property type="evidence" value="ECO:0007669"/>
    <property type="project" value="InterPro"/>
</dbReference>
<gene>
    <name evidence="3" type="ORF">PAM7066_01736</name>
</gene>
<keyword evidence="4" id="KW-1185">Reference proteome</keyword>
<reference evidence="3 4" key="1">
    <citation type="submission" date="2017-03" db="EMBL/GenBank/DDBJ databases">
        <authorList>
            <person name="Afonso C.L."/>
            <person name="Miller P.J."/>
            <person name="Scott M.A."/>
            <person name="Spackman E."/>
            <person name="Goraichik I."/>
            <person name="Dimitrov K.M."/>
            <person name="Suarez D.L."/>
            <person name="Swayne D.E."/>
        </authorList>
    </citation>
    <scope>NUCLEOTIDE SEQUENCE [LARGE SCALE GENOMIC DNA]</scope>
    <source>
        <strain evidence="3 4">CECT 7066</strain>
    </source>
</reference>
<feature type="domain" description="Acyltransferase 3" evidence="2">
    <location>
        <begin position="13"/>
        <end position="250"/>
    </location>
</feature>
<accession>A0A1Y5SHL7</accession>
<name>A0A1Y5SHL7_9RHOB</name>
<dbReference type="AlphaFoldDB" id="A0A1Y5SHL7"/>
<feature type="transmembrane region" description="Helical" evidence="1">
    <location>
        <begin position="233"/>
        <end position="259"/>
    </location>
</feature>
<evidence type="ECO:0000256" key="1">
    <source>
        <dbReference type="SAM" id="Phobius"/>
    </source>
</evidence>
<dbReference type="Pfam" id="PF01757">
    <property type="entry name" value="Acyl_transf_3"/>
    <property type="match status" value="1"/>
</dbReference>
<organism evidence="3 4">
    <name type="scientific">Palleronia marisminoris</name>
    <dbReference type="NCBI Taxonomy" id="315423"/>
    <lineage>
        <taxon>Bacteria</taxon>
        <taxon>Pseudomonadati</taxon>
        <taxon>Pseudomonadota</taxon>
        <taxon>Alphaproteobacteria</taxon>
        <taxon>Rhodobacterales</taxon>
        <taxon>Roseobacteraceae</taxon>
        <taxon>Palleronia</taxon>
    </lineage>
</organism>
<dbReference type="RefSeq" id="WP_085853737.1">
    <property type="nucleotide sequence ID" value="NZ_FOPF01000004.1"/>
</dbReference>
<dbReference type="InterPro" id="IPR050879">
    <property type="entry name" value="Acyltransferase_3"/>
</dbReference>
<keyword evidence="1" id="KW-0472">Membrane</keyword>